<dbReference type="Gene3D" id="3.30.2290.10">
    <property type="entry name" value="PmbA/TldD superfamily"/>
    <property type="match status" value="1"/>
</dbReference>
<dbReference type="PANTHER" id="PTHR43421:SF1">
    <property type="entry name" value="METALLOPROTEASE PMBA"/>
    <property type="match status" value="1"/>
</dbReference>
<organism evidence="2">
    <name type="scientific">candidate division WOR-3 bacterium</name>
    <dbReference type="NCBI Taxonomy" id="2052148"/>
    <lineage>
        <taxon>Bacteria</taxon>
        <taxon>Bacteria division WOR-3</taxon>
    </lineage>
</organism>
<dbReference type="GO" id="GO:0005829">
    <property type="term" value="C:cytosol"/>
    <property type="evidence" value="ECO:0007669"/>
    <property type="project" value="TreeGrafter"/>
</dbReference>
<comment type="caution">
    <text evidence="2">The sequence shown here is derived from an EMBL/GenBank/DDBJ whole genome shotgun (WGS) entry which is preliminary data.</text>
</comment>
<evidence type="ECO:0000259" key="1">
    <source>
        <dbReference type="Pfam" id="PF19289"/>
    </source>
</evidence>
<proteinExistence type="predicted"/>
<dbReference type="AlphaFoldDB" id="A0A7C4U8W9"/>
<dbReference type="SUPFAM" id="SSF111283">
    <property type="entry name" value="Putative modulator of DNA gyrase, PmbA/TldD"/>
    <property type="match status" value="1"/>
</dbReference>
<dbReference type="InterPro" id="IPR047657">
    <property type="entry name" value="PmbA"/>
</dbReference>
<name>A0A7C4U8W9_UNCW3</name>
<gene>
    <name evidence="2" type="ORF">ENV67_06935</name>
</gene>
<evidence type="ECO:0000313" key="2">
    <source>
        <dbReference type="EMBL" id="HGW92255.1"/>
    </source>
</evidence>
<dbReference type="Pfam" id="PF19289">
    <property type="entry name" value="PmbA_TldD_3rd"/>
    <property type="match status" value="1"/>
</dbReference>
<accession>A0A7C4U8W9</accession>
<sequence length="421" mass="48526">MIEKIKSAIIKNKIISDWKIREIEEDSKQYYFIKKDKECEKRVFDKKYLLTIYVDKEGKRGESTVTIQTEDDIEKKIESAIIDASMGLNPYYSLPEKTKYPEVKIKKTGDTEKFLDDFLNTMKEEKGVKLSAAELFQNYRKIRFLNSKGIDTFFDETSYYFEFVVIAKSGKNEAESHIEMKRRRLNDIKIKEIVPEVVKRAKDSLKTSLPKTGKFNVVISGEEVLSFFSPIIFHTSGNVHYKKESLIERGKEWIKECYYDRLTLIGNAILDYGNDSYPFDEDGVPNTRKVIIEDGIFKNIWSSKKYADYLSIKPTGDFGNIEIPKGKTPFKELIKDENPIYHIVEFSAGLWPDDYTGNFGGEIRLGYEIYKGKVKTIKGGSIRGNVFSCFSKTLFSKEEQFIGSYIGPKAIKFFDITIAGG</sequence>
<feature type="domain" description="Metalloprotease TldD/E C-terminal" evidence="1">
    <location>
        <begin position="212"/>
        <end position="420"/>
    </location>
</feature>
<protein>
    <recommendedName>
        <fullName evidence="1">Metalloprotease TldD/E C-terminal domain-containing protein</fullName>
    </recommendedName>
</protein>
<dbReference type="PANTHER" id="PTHR43421">
    <property type="entry name" value="METALLOPROTEASE PMBA"/>
    <property type="match status" value="1"/>
</dbReference>
<dbReference type="GO" id="GO:0008237">
    <property type="term" value="F:metallopeptidase activity"/>
    <property type="evidence" value="ECO:0007669"/>
    <property type="project" value="InterPro"/>
</dbReference>
<dbReference type="InterPro" id="IPR045569">
    <property type="entry name" value="Metalloprtase-TldD/E_C"/>
</dbReference>
<dbReference type="InterPro" id="IPR035068">
    <property type="entry name" value="TldD/PmbA_N"/>
</dbReference>
<dbReference type="EMBL" id="DTHG01000084">
    <property type="protein sequence ID" value="HGW92255.1"/>
    <property type="molecule type" value="Genomic_DNA"/>
</dbReference>
<dbReference type="InterPro" id="IPR036059">
    <property type="entry name" value="TldD/PmbA_sf"/>
</dbReference>
<reference evidence="2" key="1">
    <citation type="journal article" date="2020" name="mSystems">
        <title>Genome- and Community-Level Interaction Insights into Carbon Utilization and Element Cycling Functions of Hydrothermarchaeota in Hydrothermal Sediment.</title>
        <authorList>
            <person name="Zhou Z."/>
            <person name="Liu Y."/>
            <person name="Xu W."/>
            <person name="Pan J."/>
            <person name="Luo Z.H."/>
            <person name="Li M."/>
        </authorList>
    </citation>
    <scope>NUCLEOTIDE SEQUENCE [LARGE SCALE GENOMIC DNA]</scope>
    <source>
        <strain evidence="2">SpSt-780</strain>
    </source>
</reference>
<dbReference type="GO" id="GO:0006508">
    <property type="term" value="P:proteolysis"/>
    <property type="evidence" value="ECO:0007669"/>
    <property type="project" value="InterPro"/>
</dbReference>